<organism evidence="1 2">
    <name type="scientific">Halioglobus japonicus</name>
    <dbReference type="NCBI Taxonomy" id="930805"/>
    <lineage>
        <taxon>Bacteria</taxon>
        <taxon>Pseudomonadati</taxon>
        <taxon>Pseudomonadota</taxon>
        <taxon>Gammaproteobacteria</taxon>
        <taxon>Cellvibrionales</taxon>
        <taxon>Halieaceae</taxon>
        <taxon>Halioglobus</taxon>
    </lineage>
</organism>
<dbReference type="KEGG" id="hja:BST95_14065"/>
<keyword evidence="2" id="KW-1185">Reference proteome</keyword>
<proteinExistence type="predicted"/>
<name>A0AAP8SPK4_9GAMM</name>
<dbReference type="AlphaFoldDB" id="A0AAP8SPK4"/>
<accession>A0AAP8SPK4</accession>
<dbReference type="InterPro" id="IPR021074">
    <property type="entry name" value="Formate_DH_dsu"/>
</dbReference>
<evidence type="ECO:0000313" key="1">
    <source>
        <dbReference type="EMBL" id="PLW87765.1"/>
    </source>
</evidence>
<dbReference type="Pfam" id="PF11390">
    <property type="entry name" value="FdsD"/>
    <property type="match status" value="1"/>
</dbReference>
<dbReference type="EMBL" id="PKUR01000001">
    <property type="protein sequence ID" value="PLW87765.1"/>
    <property type="molecule type" value="Genomic_DNA"/>
</dbReference>
<dbReference type="Proteomes" id="UP000235162">
    <property type="component" value="Unassembled WGS sequence"/>
</dbReference>
<dbReference type="RefSeq" id="WP_084200223.1">
    <property type="nucleotide sequence ID" value="NZ_BMYL01000001.1"/>
</dbReference>
<comment type="caution">
    <text evidence="1">The sequence shown here is derived from an EMBL/GenBank/DDBJ whole genome shotgun (WGS) entry which is preliminary data.</text>
</comment>
<gene>
    <name evidence="1" type="ORF">C0029_04120</name>
</gene>
<reference evidence="1 2" key="1">
    <citation type="submission" date="2018-01" db="EMBL/GenBank/DDBJ databases">
        <title>The draft genome sequence of Halioglobus japonicus S1-36.</title>
        <authorList>
            <person name="Du Z.-J."/>
            <person name="Shi M.-J."/>
        </authorList>
    </citation>
    <scope>NUCLEOTIDE SEQUENCE [LARGE SCALE GENOMIC DNA]</scope>
    <source>
        <strain evidence="1 2">S1-36</strain>
    </source>
</reference>
<protein>
    <submittedName>
        <fullName evidence="1">Formate dehydrogenase</fullName>
    </submittedName>
</protein>
<evidence type="ECO:0000313" key="2">
    <source>
        <dbReference type="Proteomes" id="UP000235162"/>
    </source>
</evidence>
<sequence>MTTAGQTAHLVKMANQIALNFGERRDSKLAAQRTVQHLEKFWTPAMREQLSAYATSDGEALSSDLVQALAETPNTLR</sequence>